<dbReference type="EMBL" id="CP031390">
    <property type="protein sequence ID" value="QPH19911.1"/>
    <property type="molecule type" value="Genomic_DNA"/>
</dbReference>
<keyword evidence="2" id="KW-1185">Reference proteome</keyword>
<dbReference type="OrthoDB" id="4879292at2759"/>
<proteinExistence type="predicted"/>
<protein>
    <submittedName>
        <fullName evidence="1">Uncharacterized protein</fullName>
    </submittedName>
</protein>
<name>A0A7U3SPG9_EPIFF</name>
<organism evidence="1 2">
    <name type="scientific">Epichloe festucae (strain Fl1)</name>
    <dbReference type="NCBI Taxonomy" id="877507"/>
    <lineage>
        <taxon>Eukaryota</taxon>
        <taxon>Fungi</taxon>
        <taxon>Dikarya</taxon>
        <taxon>Ascomycota</taxon>
        <taxon>Pezizomycotina</taxon>
        <taxon>Sordariomycetes</taxon>
        <taxon>Hypocreomycetidae</taxon>
        <taxon>Hypocreales</taxon>
        <taxon>Clavicipitaceae</taxon>
        <taxon>Epichloe</taxon>
    </lineage>
</organism>
<evidence type="ECO:0000313" key="1">
    <source>
        <dbReference type="EMBL" id="QPH19911.1"/>
    </source>
</evidence>
<gene>
    <name evidence="1" type="ORF">C2857_005208</name>
</gene>
<sequence length="605" mass="67638">MESEAGQFESCITWHCGLCAFSFETEQNVVVGESLAAELLNLYILTRTIPEVSRGGNSSEEVKEVLHSLCSEDCSHPLGIVTGFHRDCYDVSKSASAWLSAVNEYDFDPFPKSSLIDGQFLRDRLTNVVARNYPLLPPELCHYTADYVAVEPYLRFCSISNALALKGLAQTGSQVIDLSCDVWATTIDVQNRTYCASLTNTKCGPAKDQEQALLYSPSSGKLADTIYVARDAWGIRTIQFAHSEEIYDIPESAGVWWQTLSIHGGQLVVKNDGIKLRTVHYSLNGKITNSFTNASKTWYSTPQPPSLRIWQLPSSSRPTRRTSVVLNNGDVKGIIVGLSPGSDTFCVRTHLSSEDFFLYHASEQRKLSIAWIYVPLERGERIREIWLRKNRNPSRRSALILVTSAGRTHVLAEHPPPGFESEYSYHLTAAVSQQPVTLFLGFNDEGYQDVAFSLPPPRAVDGRSLPSLPNLPSPASPFPRSIRYEHFFYSCAEVRHVSEVIPCRVDGNVKGIILNYLDGRVASLGQIRLDLLDKAETVSQYGLWFQVSPSAKGFPQVTDLRVNIPSPDVGSYFHIEWLGHLEWWSSRRQCQLRYNGTHCSMATKL</sequence>
<accession>A0A7U3SPG9</accession>
<dbReference type="AlphaFoldDB" id="A0A7U3SPG9"/>
<dbReference type="Proteomes" id="UP000594364">
    <property type="component" value="Chromosome 6"/>
</dbReference>
<reference evidence="1 2" key="1">
    <citation type="journal article" date="2018" name="PLoS Genet.">
        <title>Repeat elements organise 3D genome structure and mediate transcription in the filamentous fungus Epichloe festucae.</title>
        <authorList>
            <person name="Winter D.J."/>
            <person name="Ganley A.R.D."/>
            <person name="Young C.A."/>
            <person name="Liachko I."/>
            <person name="Schardl C.L."/>
            <person name="Dupont P.Y."/>
            <person name="Berry D."/>
            <person name="Ram A."/>
            <person name="Scott B."/>
            <person name="Cox M.P."/>
        </authorList>
    </citation>
    <scope>NUCLEOTIDE SEQUENCE [LARGE SCALE GENOMIC DNA]</scope>
    <source>
        <strain evidence="1 2">Fl1</strain>
    </source>
</reference>
<evidence type="ECO:0000313" key="2">
    <source>
        <dbReference type="Proteomes" id="UP000594364"/>
    </source>
</evidence>